<gene>
    <name evidence="1" type="ORF">SDC9_178564</name>
</gene>
<dbReference type="AlphaFoldDB" id="A0A645GXI9"/>
<name>A0A645GXI9_9ZZZZ</name>
<dbReference type="EMBL" id="VSSQ01082481">
    <property type="protein sequence ID" value="MPN31090.1"/>
    <property type="molecule type" value="Genomic_DNA"/>
</dbReference>
<proteinExistence type="predicted"/>
<accession>A0A645GXI9</accession>
<evidence type="ECO:0000313" key="1">
    <source>
        <dbReference type="EMBL" id="MPN31090.1"/>
    </source>
</evidence>
<organism evidence="1">
    <name type="scientific">bioreactor metagenome</name>
    <dbReference type="NCBI Taxonomy" id="1076179"/>
    <lineage>
        <taxon>unclassified sequences</taxon>
        <taxon>metagenomes</taxon>
        <taxon>ecological metagenomes</taxon>
    </lineage>
</organism>
<protein>
    <submittedName>
        <fullName evidence="1">Uncharacterized protein</fullName>
    </submittedName>
</protein>
<sequence length="61" mass="6425">MVDILSLSLLHHSSCMHDDDAVCNGKGFLLVVGDVDGSDAGFIMDSANLFAQVLSQLCIEG</sequence>
<dbReference type="AntiFam" id="ANF00095">
    <property type="entry name" value="Shadow ORF (opposite ABC transporters)"/>
</dbReference>
<comment type="caution">
    <text evidence="1">The sequence shown here is derived from an EMBL/GenBank/DDBJ whole genome shotgun (WGS) entry which is preliminary data.</text>
</comment>
<reference evidence="1" key="1">
    <citation type="submission" date="2019-08" db="EMBL/GenBank/DDBJ databases">
        <authorList>
            <person name="Kucharzyk K."/>
            <person name="Murdoch R.W."/>
            <person name="Higgins S."/>
            <person name="Loffler F."/>
        </authorList>
    </citation>
    <scope>NUCLEOTIDE SEQUENCE</scope>
</reference>